<evidence type="ECO:0000256" key="1">
    <source>
        <dbReference type="SAM" id="SignalP"/>
    </source>
</evidence>
<dbReference type="AlphaFoldDB" id="A0A255YVV6"/>
<protein>
    <recommendedName>
        <fullName evidence="2">Bacterial EndoU nuclease domain-containing protein</fullName>
    </recommendedName>
</protein>
<dbReference type="EMBL" id="NOXU01000031">
    <property type="protein sequence ID" value="OYQ32560.1"/>
    <property type="molecule type" value="Genomic_DNA"/>
</dbReference>
<keyword evidence="1" id="KW-0732">Signal</keyword>
<accession>A0A255YVV6</accession>
<proteinExistence type="predicted"/>
<dbReference type="InterPro" id="IPR029501">
    <property type="entry name" value="EndoU_bac"/>
</dbReference>
<keyword evidence="4" id="KW-1185">Reference proteome</keyword>
<dbReference type="Proteomes" id="UP000216998">
    <property type="component" value="Unassembled WGS sequence"/>
</dbReference>
<organism evidence="3 4">
    <name type="scientific">Niveispirillum lacus</name>
    <dbReference type="NCBI Taxonomy" id="1981099"/>
    <lineage>
        <taxon>Bacteria</taxon>
        <taxon>Pseudomonadati</taxon>
        <taxon>Pseudomonadota</taxon>
        <taxon>Alphaproteobacteria</taxon>
        <taxon>Rhodospirillales</taxon>
        <taxon>Azospirillaceae</taxon>
        <taxon>Niveispirillum</taxon>
    </lineage>
</organism>
<reference evidence="3 4" key="1">
    <citation type="submission" date="2017-07" db="EMBL/GenBank/DDBJ databases">
        <title>Niveispirillum cyanobacteriorum sp. nov., isolated from cyanobacterial aggregates in a eutrophic lake.</title>
        <authorList>
            <person name="Cai H."/>
        </authorList>
    </citation>
    <scope>NUCLEOTIDE SEQUENCE [LARGE SCALE GENOMIC DNA]</scope>
    <source>
        <strain evidence="4">TH1-14</strain>
    </source>
</reference>
<dbReference type="Pfam" id="PF14436">
    <property type="entry name" value="EndoU_bacteria"/>
    <property type="match status" value="1"/>
</dbReference>
<dbReference type="OrthoDB" id="8478289at2"/>
<evidence type="ECO:0000259" key="2">
    <source>
        <dbReference type="Pfam" id="PF14436"/>
    </source>
</evidence>
<dbReference type="GO" id="GO:0004519">
    <property type="term" value="F:endonuclease activity"/>
    <property type="evidence" value="ECO:0007669"/>
    <property type="project" value="InterPro"/>
</dbReference>
<comment type="caution">
    <text evidence="3">The sequence shown here is derived from an EMBL/GenBank/DDBJ whole genome shotgun (WGS) entry which is preliminary data.</text>
</comment>
<feature type="domain" description="Bacterial EndoU nuclease" evidence="2">
    <location>
        <begin position="47"/>
        <end position="173"/>
    </location>
</feature>
<name>A0A255YVV6_9PROT</name>
<gene>
    <name evidence="3" type="ORF">CHU95_17410</name>
</gene>
<sequence length="181" mass="19439">MMAVWAIRLAVMTVTLTLAAAAGATTEPSCTDEGFGWSQTDPPLNLRHVLCGEIKKNGDVVGMHSRTLIDTAPIKEMQPQPTQPNGLYSARVIFENGRSKNSTFYPDNCSVAQVTRSILYAVNNSHGPGKPWGKLGCSAPATPDSSYCTGPGGERFVIRFAVFDDGRINTAFPQMGESCPQ</sequence>
<feature type="chain" id="PRO_5013327597" description="Bacterial EndoU nuclease domain-containing protein" evidence="1">
    <location>
        <begin position="21"/>
        <end position="181"/>
    </location>
</feature>
<evidence type="ECO:0000313" key="4">
    <source>
        <dbReference type="Proteomes" id="UP000216998"/>
    </source>
</evidence>
<feature type="signal peptide" evidence="1">
    <location>
        <begin position="1"/>
        <end position="20"/>
    </location>
</feature>
<evidence type="ECO:0000313" key="3">
    <source>
        <dbReference type="EMBL" id="OYQ32560.1"/>
    </source>
</evidence>